<dbReference type="OrthoDB" id="5977709at2759"/>
<keyword evidence="4" id="KW-1185">Reference proteome</keyword>
<comment type="caution">
    <text evidence="3">The sequence shown here is derived from an EMBL/GenBank/DDBJ whole genome shotgun (WGS) entry which is preliminary data.</text>
</comment>
<evidence type="ECO:0000313" key="4">
    <source>
        <dbReference type="Proteomes" id="UP001152795"/>
    </source>
</evidence>
<dbReference type="Pfam" id="PF25273">
    <property type="entry name" value="DUF7869"/>
    <property type="match status" value="1"/>
</dbReference>
<feature type="compositionally biased region" description="Polar residues" evidence="1">
    <location>
        <begin position="25"/>
        <end position="39"/>
    </location>
</feature>
<feature type="domain" description="DUF7869" evidence="2">
    <location>
        <begin position="417"/>
        <end position="459"/>
    </location>
</feature>
<evidence type="ECO:0000313" key="3">
    <source>
        <dbReference type="EMBL" id="CAB4025362.1"/>
    </source>
</evidence>
<gene>
    <name evidence="3" type="ORF">PACLA_8A045975</name>
</gene>
<evidence type="ECO:0000256" key="1">
    <source>
        <dbReference type="SAM" id="MobiDB-lite"/>
    </source>
</evidence>
<sequence>MSSTSSDSDELPGFINREDGKSKENTTISEISNSDSCAETSKMDESSKIQKNYDAKSNEDSNSEIEGFLCDQIYEYTCKAIDQNKTLQIHGNNETFQNSDCETRFPTGYLNISSDSHDSIKNLNSSRSNDDADEPPTKRGKKRSTIRQPSELVNQRCCREECLIIKLTIQQIEFSRTNFVTRFPTYEEQRQFLIDWFTTHEYTPGEFSYEISGIPTCCTAWRNVLGITRRTFHRLKTEFKHGLRVADHGATGTLKHSLKYEYVSLFLENYVMENGENMPNNRFVHLSSSITWRDIYSEMVQTLTAQGKEVCSENYFNQIRKREFSHVKIPKENRMGKCDYCTKIKDELKKTRETREREQILQKRKQHKELMRAERKCYHERAAKGHQSPHQFFSMAIDGMDQNKTELPYSKLCYKGIDGATKLRVHIVASMIHGRPPLLFLDWRQFRHDSNLTMNIILQ</sequence>
<accession>A0A7D9L7I8</accession>
<dbReference type="AlphaFoldDB" id="A0A7D9L7I8"/>
<feature type="region of interest" description="Disordered" evidence="1">
    <location>
        <begin position="1"/>
        <end position="61"/>
    </location>
</feature>
<protein>
    <recommendedName>
        <fullName evidence="2">DUF7869 domain-containing protein</fullName>
    </recommendedName>
</protein>
<dbReference type="Proteomes" id="UP001152795">
    <property type="component" value="Unassembled WGS sequence"/>
</dbReference>
<feature type="region of interest" description="Disordered" evidence="1">
    <location>
        <begin position="120"/>
        <end position="146"/>
    </location>
</feature>
<dbReference type="PANTHER" id="PTHR33153:SF3">
    <property type="entry name" value="TRAFFICKING PROTEIN PARTICLE COMPLEX SUBUNIT 11 DOMAIN-CONTAINING PROTEIN"/>
    <property type="match status" value="1"/>
</dbReference>
<reference evidence="3" key="1">
    <citation type="submission" date="2020-04" db="EMBL/GenBank/DDBJ databases">
        <authorList>
            <person name="Alioto T."/>
            <person name="Alioto T."/>
            <person name="Gomez Garrido J."/>
        </authorList>
    </citation>
    <scope>NUCLEOTIDE SEQUENCE</scope>
    <source>
        <strain evidence="3">A484AB</strain>
    </source>
</reference>
<organism evidence="3 4">
    <name type="scientific">Paramuricea clavata</name>
    <name type="common">Red gorgonian</name>
    <name type="synonym">Violescent sea-whip</name>
    <dbReference type="NCBI Taxonomy" id="317549"/>
    <lineage>
        <taxon>Eukaryota</taxon>
        <taxon>Metazoa</taxon>
        <taxon>Cnidaria</taxon>
        <taxon>Anthozoa</taxon>
        <taxon>Octocorallia</taxon>
        <taxon>Malacalcyonacea</taxon>
        <taxon>Plexauridae</taxon>
        <taxon>Paramuricea</taxon>
    </lineage>
</organism>
<name>A0A7D9L7I8_PARCT</name>
<dbReference type="PANTHER" id="PTHR33153">
    <property type="entry name" value="MYND-TYPE DOMAIN-CONTAINING PROTEIN"/>
    <property type="match status" value="1"/>
</dbReference>
<evidence type="ECO:0000259" key="2">
    <source>
        <dbReference type="Pfam" id="PF25273"/>
    </source>
</evidence>
<feature type="compositionally biased region" description="Basic and acidic residues" evidence="1">
    <location>
        <begin position="41"/>
        <end position="59"/>
    </location>
</feature>
<proteinExistence type="predicted"/>
<dbReference type="InterPro" id="IPR057191">
    <property type="entry name" value="DUF7869"/>
</dbReference>
<dbReference type="EMBL" id="CACRXK020013564">
    <property type="protein sequence ID" value="CAB4025362.1"/>
    <property type="molecule type" value="Genomic_DNA"/>
</dbReference>
<feature type="non-terminal residue" evidence="3">
    <location>
        <position position="459"/>
    </location>
</feature>